<feature type="transmembrane region" description="Helical" evidence="5">
    <location>
        <begin position="587"/>
        <end position="606"/>
    </location>
</feature>
<keyword evidence="2 5" id="KW-0812">Transmembrane</keyword>
<dbReference type="EMBL" id="CAMXCT010001335">
    <property type="protein sequence ID" value="CAI3989123.1"/>
    <property type="molecule type" value="Genomic_DNA"/>
</dbReference>
<accession>A0A9P1CEC3</accession>
<dbReference type="Gene3D" id="1.10.287.70">
    <property type="match status" value="2"/>
</dbReference>
<dbReference type="AlphaFoldDB" id="A0A9P1CEC3"/>
<dbReference type="InterPro" id="IPR027359">
    <property type="entry name" value="Volt_channel_dom_sf"/>
</dbReference>
<gene>
    <name evidence="7" type="ORF">C1SCF055_LOCUS16217</name>
</gene>
<comment type="caution">
    <text evidence="7">The sequence shown here is derived from an EMBL/GenBank/DDBJ whole genome shotgun (WGS) entry which is preliminary data.</text>
</comment>
<evidence type="ECO:0000313" key="7">
    <source>
        <dbReference type="EMBL" id="CAI3989123.1"/>
    </source>
</evidence>
<dbReference type="Proteomes" id="UP001152797">
    <property type="component" value="Unassembled WGS sequence"/>
</dbReference>
<reference evidence="7" key="1">
    <citation type="submission" date="2022-10" db="EMBL/GenBank/DDBJ databases">
        <authorList>
            <person name="Chen Y."/>
            <person name="Dougan E. K."/>
            <person name="Chan C."/>
            <person name="Rhodes N."/>
            <person name="Thang M."/>
        </authorList>
    </citation>
    <scope>NUCLEOTIDE SEQUENCE</scope>
</reference>
<dbReference type="InterPro" id="IPR043203">
    <property type="entry name" value="VGCC_Ca_Na"/>
</dbReference>
<dbReference type="FunFam" id="1.20.120.350:FF:000095">
    <property type="entry name" value="Voltage-gated Ca2+ channel, alpha subunit"/>
    <property type="match status" value="1"/>
</dbReference>
<dbReference type="PANTHER" id="PTHR10037:SF62">
    <property type="entry name" value="SODIUM CHANNEL PROTEIN 60E"/>
    <property type="match status" value="1"/>
</dbReference>
<keyword evidence="3 5" id="KW-1133">Transmembrane helix</keyword>
<feature type="domain" description="Ion transport" evidence="6">
    <location>
        <begin position="57"/>
        <end position="537"/>
    </location>
</feature>
<feature type="transmembrane region" description="Helical" evidence="5">
    <location>
        <begin position="96"/>
        <end position="117"/>
    </location>
</feature>
<comment type="subcellular location">
    <subcellularLocation>
        <location evidence="1">Membrane</location>
        <topology evidence="1">Multi-pass membrane protein</topology>
    </subcellularLocation>
</comment>
<evidence type="ECO:0000313" key="9">
    <source>
        <dbReference type="EMBL" id="CAL4776435.1"/>
    </source>
</evidence>
<evidence type="ECO:0000256" key="3">
    <source>
        <dbReference type="ARBA" id="ARBA00022989"/>
    </source>
</evidence>
<dbReference type="EMBL" id="CAMXCT030001335">
    <property type="protein sequence ID" value="CAL4776435.1"/>
    <property type="molecule type" value="Genomic_DNA"/>
</dbReference>
<feature type="transmembrane region" description="Helical" evidence="5">
    <location>
        <begin position="503"/>
        <end position="529"/>
    </location>
</feature>
<protein>
    <submittedName>
        <fullName evidence="9">EF-hand domain-containing protein</fullName>
    </submittedName>
</protein>
<keyword evidence="4 5" id="KW-0472">Membrane</keyword>
<dbReference type="PANTHER" id="PTHR10037">
    <property type="entry name" value="VOLTAGE-GATED CATION CHANNEL CALCIUM AND SODIUM"/>
    <property type="match status" value="1"/>
</dbReference>
<feature type="domain" description="Ion transport" evidence="6">
    <location>
        <begin position="588"/>
        <end position="865"/>
    </location>
</feature>
<evidence type="ECO:0000259" key="6">
    <source>
        <dbReference type="Pfam" id="PF00520"/>
    </source>
</evidence>
<evidence type="ECO:0000256" key="1">
    <source>
        <dbReference type="ARBA" id="ARBA00004141"/>
    </source>
</evidence>
<evidence type="ECO:0000313" key="10">
    <source>
        <dbReference type="Proteomes" id="UP001152797"/>
    </source>
</evidence>
<evidence type="ECO:0000256" key="5">
    <source>
        <dbReference type="SAM" id="Phobius"/>
    </source>
</evidence>
<dbReference type="Gene3D" id="1.20.120.350">
    <property type="entry name" value="Voltage-gated potassium channels. Chain C"/>
    <property type="match status" value="2"/>
</dbReference>
<dbReference type="InterPro" id="IPR005821">
    <property type="entry name" value="Ion_trans_dom"/>
</dbReference>
<evidence type="ECO:0000256" key="2">
    <source>
        <dbReference type="ARBA" id="ARBA00022692"/>
    </source>
</evidence>
<evidence type="ECO:0000313" key="8">
    <source>
        <dbReference type="EMBL" id="CAL1142498.1"/>
    </source>
</evidence>
<dbReference type="GO" id="GO:0005248">
    <property type="term" value="F:voltage-gated sodium channel activity"/>
    <property type="evidence" value="ECO:0007669"/>
    <property type="project" value="TreeGrafter"/>
</dbReference>
<dbReference type="Pfam" id="PF00520">
    <property type="entry name" value="Ion_trans"/>
    <property type="match status" value="2"/>
</dbReference>
<feature type="transmembrane region" description="Helical" evidence="5">
    <location>
        <begin position="186"/>
        <end position="209"/>
    </location>
</feature>
<dbReference type="SUPFAM" id="SSF81324">
    <property type="entry name" value="Voltage-gated potassium channels"/>
    <property type="match status" value="2"/>
</dbReference>
<reference evidence="8" key="2">
    <citation type="submission" date="2024-04" db="EMBL/GenBank/DDBJ databases">
        <authorList>
            <person name="Chen Y."/>
            <person name="Shah S."/>
            <person name="Dougan E. K."/>
            <person name="Thang M."/>
            <person name="Chan C."/>
        </authorList>
    </citation>
    <scope>NUCLEOTIDE SEQUENCE [LARGE SCALE GENOMIC DNA]</scope>
</reference>
<feature type="transmembrane region" description="Helical" evidence="5">
    <location>
        <begin position="712"/>
        <end position="734"/>
    </location>
</feature>
<dbReference type="OrthoDB" id="193091at2759"/>
<feature type="transmembrane region" description="Helical" evidence="5">
    <location>
        <begin position="129"/>
        <end position="151"/>
    </location>
</feature>
<proteinExistence type="predicted"/>
<evidence type="ECO:0000256" key="4">
    <source>
        <dbReference type="ARBA" id="ARBA00023136"/>
    </source>
</evidence>
<sequence>MEALGELPEGESSNSLKRTLVWPRGYALCIFSENHAVRRLCKGILSFEVQIQGDRFKVFDNAILVCILVSCIGMASDTPLADPKATLTQIIRGGDYVFAVLFGAEMIIKLVAFGLIFSENAYLKDGWNILDGVVVIVSIVDLAVAGGGGFLKGVRILRAFRPLRIISRNQNLRVVAQTIFASLQDLLSLMVVAALFLLIFALFACSFLSGRMYHCSTETSVLLLRDQADFRTPLCLGPLENLGSVVSGSCANGALNGQAWQENSCVNCHSTLNVSWARATVDTPICVGRCDPSIVPEEVGRQQPPEWLCPKPLTSVQQLPSVCDNRDSAEYLSNITSDELQGREYMQAMSRMLVIPCGGSTVNASGGFVEPGAVVSCREAFCSEGVSSEVAQQCRVNCQGHPFFCKESCEADEQSGTCQSCRRECEAACECSNFCEPLIKDAALCVEQGGRWQQALSQDFDNVFSSMLTLFEISSTEGWADVMYAACDSVGHFIEPIRNYSEWMFAPFFVVYMIFSNMFIINLSVGVIVDKFMDLKQSGKRDVILTSAQVKWLDSQKLLSRTRFFDVQDLDMMPSLQRKAYDIISSFRFTTFIMVAIALNSALMAMQTFPSQIEWWADVMYVGKRVFSGIFTLEMMLKFYALRCTYFEDSWNRFDFFCVVVSLLGIVLEDTTTLNVTGVTSVFRVLRLFRLMKYLRGVKKIFAALAASVPKLVNVMAILLLLLTLYSILGVSLFSTLKFSSENAQCNFKDFAKASAVGTVQAFITLFRASTGEAWNEIMHDIARSPRQIFASGDWCTPDYLFDPENHFEVLSEKCLIERPNGCVNSWIMGQLMPLTYWVTYTLIVAIMVMNLVIAVILESYEEGKGEKDTEIVEHCVKLWKQRDTDLKMYLPMEEAIAYIAEALNYGMELHQEENRMPIAMPELISKRLTEVPMKFINTLDLPCTEDGKVYFWHALVQVLKLLCHRWDPTLINEINSLEEMLDPDMAEKLKMDRIWESRKRQMQQAPRESILSVKDHIAALKIQHIVRDRRVVRVPSESEVPKGRNHAFQDVVS</sequence>
<feature type="transmembrane region" description="Helical" evidence="5">
    <location>
        <begin position="835"/>
        <end position="858"/>
    </location>
</feature>
<feature type="transmembrane region" description="Helical" evidence="5">
    <location>
        <begin position="626"/>
        <end position="643"/>
    </location>
</feature>
<organism evidence="7">
    <name type="scientific">Cladocopium goreaui</name>
    <dbReference type="NCBI Taxonomy" id="2562237"/>
    <lineage>
        <taxon>Eukaryota</taxon>
        <taxon>Sar</taxon>
        <taxon>Alveolata</taxon>
        <taxon>Dinophyceae</taxon>
        <taxon>Suessiales</taxon>
        <taxon>Symbiodiniaceae</taxon>
        <taxon>Cladocopium</taxon>
    </lineage>
</organism>
<feature type="transmembrane region" description="Helical" evidence="5">
    <location>
        <begin position="650"/>
        <end position="668"/>
    </location>
</feature>
<dbReference type="EMBL" id="CAMXCT020001335">
    <property type="protein sequence ID" value="CAL1142498.1"/>
    <property type="molecule type" value="Genomic_DNA"/>
</dbReference>
<name>A0A9P1CEC3_9DINO</name>
<dbReference type="GO" id="GO:0001518">
    <property type="term" value="C:voltage-gated sodium channel complex"/>
    <property type="evidence" value="ECO:0007669"/>
    <property type="project" value="TreeGrafter"/>
</dbReference>
<keyword evidence="10" id="KW-1185">Reference proteome</keyword>